<organism evidence="2 3">
    <name type="scientific">Sphaeroforma arctica JP610</name>
    <dbReference type="NCBI Taxonomy" id="667725"/>
    <lineage>
        <taxon>Eukaryota</taxon>
        <taxon>Ichthyosporea</taxon>
        <taxon>Ichthyophonida</taxon>
        <taxon>Sphaeroforma</taxon>
    </lineage>
</organism>
<evidence type="ECO:0000256" key="1">
    <source>
        <dbReference type="SAM" id="MobiDB-lite"/>
    </source>
</evidence>
<proteinExistence type="predicted"/>
<feature type="region of interest" description="Disordered" evidence="1">
    <location>
        <begin position="14"/>
        <end position="38"/>
    </location>
</feature>
<name>A0A0L0FMN3_9EUKA</name>
<dbReference type="Proteomes" id="UP000054560">
    <property type="component" value="Unassembled WGS sequence"/>
</dbReference>
<dbReference type="RefSeq" id="XP_014151668.1">
    <property type="nucleotide sequence ID" value="XM_014296193.1"/>
</dbReference>
<feature type="compositionally biased region" description="Basic residues" evidence="1">
    <location>
        <begin position="54"/>
        <end position="63"/>
    </location>
</feature>
<evidence type="ECO:0000313" key="2">
    <source>
        <dbReference type="EMBL" id="KNC77766.1"/>
    </source>
</evidence>
<keyword evidence="3" id="KW-1185">Reference proteome</keyword>
<feature type="compositionally biased region" description="Low complexity" evidence="1">
    <location>
        <begin position="107"/>
        <end position="122"/>
    </location>
</feature>
<sequence>MRLVPLCHTLRERRRRITDTESSDDTGVTTSEQPDSDEYFRRFEWLAQDFHKYQRRTQRNRRKFAVDKSPETTRDDSDQNIEPQTEEAHRTESKANSPMEEDAPAPTTITQSSTTTTTTTAP</sequence>
<gene>
    <name evidence="2" type="ORF">SARC_09781</name>
</gene>
<dbReference type="EMBL" id="KQ242639">
    <property type="protein sequence ID" value="KNC77766.1"/>
    <property type="molecule type" value="Genomic_DNA"/>
</dbReference>
<protein>
    <submittedName>
        <fullName evidence="2">Uncharacterized protein</fullName>
    </submittedName>
</protein>
<feature type="compositionally biased region" description="Basic and acidic residues" evidence="1">
    <location>
        <begin position="64"/>
        <end position="77"/>
    </location>
</feature>
<dbReference type="AlphaFoldDB" id="A0A0L0FMN3"/>
<reference evidence="2 3" key="1">
    <citation type="submission" date="2011-02" db="EMBL/GenBank/DDBJ databases">
        <title>The Genome Sequence of Sphaeroforma arctica JP610.</title>
        <authorList>
            <consortium name="The Broad Institute Genome Sequencing Platform"/>
            <person name="Russ C."/>
            <person name="Cuomo C."/>
            <person name="Young S.K."/>
            <person name="Zeng Q."/>
            <person name="Gargeya S."/>
            <person name="Alvarado L."/>
            <person name="Berlin A."/>
            <person name="Chapman S.B."/>
            <person name="Chen Z."/>
            <person name="Freedman E."/>
            <person name="Gellesch M."/>
            <person name="Goldberg J."/>
            <person name="Griggs A."/>
            <person name="Gujja S."/>
            <person name="Heilman E."/>
            <person name="Heiman D."/>
            <person name="Howarth C."/>
            <person name="Mehta T."/>
            <person name="Neiman D."/>
            <person name="Pearson M."/>
            <person name="Roberts A."/>
            <person name="Saif S."/>
            <person name="Shea T."/>
            <person name="Shenoy N."/>
            <person name="Sisk P."/>
            <person name="Stolte C."/>
            <person name="Sykes S."/>
            <person name="White J."/>
            <person name="Yandava C."/>
            <person name="Burger G."/>
            <person name="Gray M.W."/>
            <person name="Holland P.W.H."/>
            <person name="King N."/>
            <person name="Lang F.B.F."/>
            <person name="Roger A.J."/>
            <person name="Ruiz-Trillo I."/>
            <person name="Haas B."/>
            <person name="Nusbaum C."/>
            <person name="Birren B."/>
        </authorList>
    </citation>
    <scope>NUCLEOTIDE SEQUENCE [LARGE SCALE GENOMIC DNA]</scope>
    <source>
        <strain evidence="2 3">JP610</strain>
    </source>
</reference>
<accession>A0A0L0FMN3</accession>
<feature type="region of interest" description="Disordered" evidence="1">
    <location>
        <begin position="54"/>
        <end position="122"/>
    </location>
</feature>
<dbReference type="GeneID" id="25910285"/>
<evidence type="ECO:0000313" key="3">
    <source>
        <dbReference type="Proteomes" id="UP000054560"/>
    </source>
</evidence>